<protein>
    <submittedName>
        <fullName evidence="2">Oidioi.mRNA.OKI2018_I69.chr1.g3002.t1.cds</fullName>
    </submittedName>
</protein>
<sequence length="480" mass="53615">MKLFVPLLVSLSSAETDCNKVRRYLYPDEGDCPKEMKCSEEFACAVDKDDCDLYQCVSATGCPPGTTYSVFNPQASADDGADHEINGLEGYYCNPEGALTCSYDTDGNFYIDVVVDNKKPWIGAPQDDDEKRKVTLISKTKHDQHVEGTAFKQFHDSECVGEEIEDGTKVHFRKSANDPNCQDEFDFGHIYSEINGFTYVVDFFIGFDDYWHINEFGEERILKGGVSNQFQCRLKASDHGWVDPNPSSNRTYNYVEYNGQIPFTFKAYVDRDFSEEYDGSVIELGDEYENDGIFVEAKHGAGDGLEEHIMHLRECTSHNYLKIGESDDGTPIFEDTPSGTFAFLNDGCMDNNIVTYSQKNDRTEWTNDVKTFVKDQFKLQVDAAAGGNGAKITYSCEMVLCPLDIFKGSTSPGEPCHLNTKCSNRYDNLFSARHARTSPAKNDDVLIKTVYEEGVIITNSAEIGNFALGLAVASLLLLAL</sequence>
<evidence type="ECO:0000313" key="3">
    <source>
        <dbReference type="Proteomes" id="UP001158576"/>
    </source>
</evidence>
<keyword evidence="3" id="KW-1185">Reference proteome</keyword>
<dbReference type="EMBL" id="OU015566">
    <property type="protein sequence ID" value="CAG5106793.1"/>
    <property type="molecule type" value="Genomic_DNA"/>
</dbReference>
<feature type="signal peptide" evidence="1">
    <location>
        <begin position="1"/>
        <end position="18"/>
    </location>
</feature>
<reference evidence="2 3" key="1">
    <citation type="submission" date="2021-04" db="EMBL/GenBank/DDBJ databases">
        <authorList>
            <person name="Bliznina A."/>
        </authorList>
    </citation>
    <scope>NUCLEOTIDE SEQUENCE [LARGE SCALE GENOMIC DNA]</scope>
</reference>
<organism evidence="2 3">
    <name type="scientific">Oikopleura dioica</name>
    <name type="common">Tunicate</name>
    <dbReference type="NCBI Taxonomy" id="34765"/>
    <lineage>
        <taxon>Eukaryota</taxon>
        <taxon>Metazoa</taxon>
        <taxon>Chordata</taxon>
        <taxon>Tunicata</taxon>
        <taxon>Appendicularia</taxon>
        <taxon>Copelata</taxon>
        <taxon>Oikopleuridae</taxon>
        <taxon>Oikopleura</taxon>
    </lineage>
</organism>
<feature type="chain" id="PRO_5045980164" evidence="1">
    <location>
        <begin position="19"/>
        <end position="480"/>
    </location>
</feature>
<keyword evidence="1" id="KW-0732">Signal</keyword>
<evidence type="ECO:0000313" key="2">
    <source>
        <dbReference type="EMBL" id="CAG5106793.1"/>
    </source>
</evidence>
<dbReference type="Proteomes" id="UP001158576">
    <property type="component" value="Chromosome 1"/>
</dbReference>
<name>A0ABN7SZ94_OIKDI</name>
<accession>A0ABN7SZ94</accession>
<proteinExistence type="predicted"/>
<evidence type="ECO:0000256" key="1">
    <source>
        <dbReference type="SAM" id="SignalP"/>
    </source>
</evidence>
<gene>
    <name evidence="2" type="ORF">OKIOD_LOCUS11767</name>
</gene>